<dbReference type="PANTHER" id="PTHR35011">
    <property type="entry name" value="2,3-DIKETO-L-GULONATE TRAP TRANSPORTER SMALL PERMEASE PROTEIN YIAM"/>
    <property type="match status" value="1"/>
</dbReference>
<dbReference type="Proteomes" id="UP000609121">
    <property type="component" value="Unassembled WGS sequence"/>
</dbReference>
<evidence type="ECO:0000313" key="11">
    <source>
        <dbReference type="EMBL" id="MBE3637940.1"/>
    </source>
</evidence>
<evidence type="ECO:0000256" key="3">
    <source>
        <dbReference type="ARBA" id="ARBA00022475"/>
    </source>
</evidence>
<feature type="transmembrane region" description="Helical" evidence="9">
    <location>
        <begin position="47"/>
        <end position="65"/>
    </location>
</feature>
<dbReference type="GO" id="GO:0005886">
    <property type="term" value="C:plasma membrane"/>
    <property type="evidence" value="ECO:0007669"/>
    <property type="project" value="UniProtKB-SubCell"/>
</dbReference>
<organism evidence="11 12">
    <name type="scientific">Mangrovicoccus algicola</name>
    <dbReference type="NCBI Taxonomy" id="2771008"/>
    <lineage>
        <taxon>Bacteria</taxon>
        <taxon>Pseudomonadati</taxon>
        <taxon>Pseudomonadota</taxon>
        <taxon>Alphaproteobacteria</taxon>
        <taxon>Rhodobacterales</taxon>
        <taxon>Paracoccaceae</taxon>
        <taxon>Mangrovicoccus</taxon>
    </lineage>
</organism>
<evidence type="ECO:0000256" key="1">
    <source>
        <dbReference type="ARBA" id="ARBA00004429"/>
    </source>
</evidence>
<evidence type="ECO:0000256" key="5">
    <source>
        <dbReference type="ARBA" id="ARBA00022692"/>
    </source>
</evidence>
<keyword evidence="5 9" id="KW-0812">Transmembrane</keyword>
<keyword evidence="3" id="KW-1003">Cell membrane</keyword>
<name>A0A8J6Z7L0_9RHOB</name>
<feature type="transmembrane region" description="Helical" evidence="9">
    <location>
        <begin position="128"/>
        <end position="149"/>
    </location>
</feature>
<evidence type="ECO:0000256" key="4">
    <source>
        <dbReference type="ARBA" id="ARBA00022519"/>
    </source>
</evidence>
<keyword evidence="6 9" id="KW-1133">Transmembrane helix</keyword>
<keyword evidence="12" id="KW-1185">Reference proteome</keyword>
<protein>
    <recommendedName>
        <fullName evidence="9">TRAP transporter small permease protein</fullName>
    </recommendedName>
</protein>
<proteinExistence type="inferred from homology"/>
<evidence type="ECO:0000256" key="6">
    <source>
        <dbReference type="ARBA" id="ARBA00022989"/>
    </source>
</evidence>
<comment type="subunit">
    <text evidence="9">The complex comprises the extracytoplasmic solute receptor protein and the two transmembrane proteins.</text>
</comment>
<feature type="domain" description="Tripartite ATP-independent periplasmic transporters DctQ component" evidence="10">
    <location>
        <begin position="23"/>
        <end position="153"/>
    </location>
</feature>
<comment type="similarity">
    <text evidence="8 9">Belongs to the TRAP transporter small permease family.</text>
</comment>
<dbReference type="EMBL" id="JACVXA010000014">
    <property type="protein sequence ID" value="MBE3637940.1"/>
    <property type="molecule type" value="Genomic_DNA"/>
</dbReference>
<evidence type="ECO:0000256" key="8">
    <source>
        <dbReference type="ARBA" id="ARBA00038436"/>
    </source>
</evidence>
<gene>
    <name evidence="11" type="ORF">ICN82_06970</name>
</gene>
<evidence type="ECO:0000256" key="2">
    <source>
        <dbReference type="ARBA" id="ARBA00022448"/>
    </source>
</evidence>
<dbReference type="RefSeq" id="WP_193181131.1">
    <property type="nucleotide sequence ID" value="NZ_JACVXA010000014.1"/>
</dbReference>
<dbReference type="GO" id="GO:0015740">
    <property type="term" value="P:C4-dicarboxylate transport"/>
    <property type="evidence" value="ECO:0007669"/>
    <property type="project" value="TreeGrafter"/>
</dbReference>
<evidence type="ECO:0000256" key="9">
    <source>
        <dbReference type="RuleBase" id="RU369079"/>
    </source>
</evidence>
<dbReference type="InterPro" id="IPR007387">
    <property type="entry name" value="TRAP_DctQ"/>
</dbReference>
<dbReference type="GO" id="GO:0022857">
    <property type="term" value="F:transmembrane transporter activity"/>
    <property type="evidence" value="ECO:0007669"/>
    <property type="project" value="UniProtKB-UniRule"/>
</dbReference>
<feature type="transmembrane region" description="Helical" evidence="9">
    <location>
        <begin position="86"/>
        <end position="108"/>
    </location>
</feature>
<comment type="caution">
    <text evidence="11">The sequence shown here is derived from an EMBL/GenBank/DDBJ whole genome shotgun (WGS) entry which is preliminary data.</text>
</comment>
<evidence type="ECO:0000259" key="10">
    <source>
        <dbReference type="Pfam" id="PF04290"/>
    </source>
</evidence>
<dbReference type="InterPro" id="IPR055348">
    <property type="entry name" value="DctQ"/>
</dbReference>
<comment type="function">
    <text evidence="9">Part of the tripartite ATP-independent periplasmic (TRAP) transport system.</text>
</comment>
<comment type="subcellular location">
    <subcellularLocation>
        <location evidence="1 9">Cell inner membrane</location>
        <topology evidence="1 9">Multi-pass membrane protein</topology>
    </subcellularLocation>
</comment>
<evidence type="ECO:0000313" key="12">
    <source>
        <dbReference type="Proteomes" id="UP000609121"/>
    </source>
</evidence>
<sequence length="170" mass="18409">MRQLRRLTDGIVGAACCLLLAAMVAVLAWQVFSRYVLNAPSTFSEEILRFGLVWLSLLGAAYSTGRGTHMAVTLLRDLVRPAVQRVLDLLVPLAFLVFGIGVLGLGGLRAMQIASGQTTAVLQLPMAAVYAAIPVSGLFISIYSLLNLADLLRQRRERPDEVEAALNWGD</sequence>
<dbReference type="AlphaFoldDB" id="A0A8J6Z7L0"/>
<evidence type="ECO:0000256" key="7">
    <source>
        <dbReference type="ARBA" id="ARBA00023136"/>
    </source>
</evidence>
<dbReference type="PANTHER" id="PTHR35011:SF2">
    <property type="entry name" value="2,3-DIKETO-L-GULONATE TRAP TRANSPORTER SMALL PERMEASE PROTEIN YIAM"/>
    <property type="match status" value="1"/>
</dbReference>
<reference evidence="11" key="1">
    <citation type="submission" date="2020-09" db="EMBL/GenBank/DDBJ databases">
        <title>A novel bacterium of genus Mangrovicoccus, isolated from South China Sea.</title>
        <authorList>
            <person name="Huang H."/>
            <person name="Mo K."/>
            <person name="Hu Y."/>
        </authorList>
    </citation>
    <scope>NUCLEOTIDE SEQUENCE</scope>
    <source>
        <strain evidence="11">HB182678</strain>
    </source>
</reference>
<accession>A0A8J6Z7L0</accession>
<feature type="transmembrane region" description="Helical" evidence="9">
    <location>
        <begin position="12"/>
        <end position="32"/>
    </location>
</feature>
<keyword evidence="2 9" id="KW-0813">Transport</keyword>
<dbReference type="Pfam" id="PF04290">
    <property type="entry name" value="DctQ"/>
    <property type="match status" value="1"/>
</dbReference>
<keyword evidence="4 9" id="KW-0997">Cell inner membrane</keyword>
<keyword evidence="7 9" id="KW-0472">Membrane</keyword>